<proteinExistence type="predicted"/>
<keyword evidence="1" id="KW-0812">Transmembrane</keyword>
<feature type="transmembrane region" description="Helical" evidence="1">
    <location>
        <begin position="52"/>
        <end position="73"/>
    </location>
</feature>
<comment type="caution">
    <text evidence="3">The sequence shown here is derived from an EMBL/GenBank/DDBJ whole genome shotgun (WGS) entry which is preliminary data.</text>
</comment>
<protein>
    <submittedName>
        <fullName evidence="3">DUF1624 domain-containing protein</fullName>
    </submittedName>
</protein>
<accession>A0ABW7GXA3</accession>
<evidence type="ECO:0000313" key="3">
    <source>
        <dbReference type="EMBL" id="MFG6466593.1"/>
    </source>
</evidence>
<name>A0ABW7GXA3_9BURK</name>
<dbReference type="Pfam" id="PF07786">
    <property type="entry name" value="HGSNAT_cat"/>
    <property type="match status" value="1"/>
</dbReference>
<dbReference type="EMBL" id="JBIGIB010000002">
    <property type="protein sequence ID" value="MFG6466593.1"/>
    <property type="molecule type" value="Genomic_DNA"/>
</dbReference>
<organism evidence="3 4">
    <name type="scientific">Pelomonas baiyunensis</name>
    <dbReference type="NCBI Taxonomy" id="3299026"/>
    <lineage>
        <taxon>Bacteria</taxon>
        <taxon>Pseudomonadati</taxon>
        <taxon>Pseudomonadota</taxon>
        <taxon>Betaproteobacteria</taxon>
        <taxon>Burkholderiales</taxon>
        <taxon>Sphaerotilaceae</taxon>
        <taxon>Roseateles</taxon>
    </lineage>
</organism>
<feature type="domain" description="Heparan-alpha-glucosaminide N-acetyltransferase catalytic" evidence="2">
    <location>
        <begin position="10"/>
        <end position="223"/>
    </location>
</feature>
<dbReference type="InterPro" id="IPR012429">
    <property type="entry name" value="HGSNAT_cat"/>
</dbReference>
<feature type="transmembrane region" description="Helical" evidence="1">
    <location>
        <begin position="16"/>
        <end position="32"/>
    </location>
</feature>
<evidence type="ECO:0000313" key="4">
    <source>
        <dbReference type="Proteomes" id="UP001606303"/>
    </source>
</evidence>
<keyword evidence="4" id="KW-1185">Reference proteome</keyword>
<feature type="transmembrane region" description="Helical" evidence="1">
    <location>
        <begin position="85"/>
        <end position="102"/>
    </location>
</feature>
<feature type="transmembrane region" description="Helical" evidence="1">
    <location>
        <begin position="134"/>
        <end position="155"/>
    </location>
</feature>
<keyword evidence="1" id="KW-0472">Membrane</keyword>
<gene>
    <name evidence="3" type="ORF">ACG01O_08250</name>
</gene>
<dbReference type="Proteomes" id="UP001606303">
    <property type="component" value="Unassembled WGS sequence"/>
</dbReference>
<dbReference type="RefSeq" id="WP_394383413.1">
    <property type="nucleotide sequence ID" value="NZ_JBIGIB010000002.1"/>
</dbReference>
<evidence type="ECO:0000256" key="1">
    <source>
        <dbReference type="SAM" id="Phobius"/>
    </source>
</evidence>
<reference evidence="3 4" key="1">
    <citation type="submission" date="2024-08" db="EMBL/GenBank/DDBJ databases">
        <authorList>
            <person name="Lu H."/>
        </authorList>
    </citation>
    <scope>NUCLEOTIDE SEQUENCE [LARGE SCALE GENOMIC DNA]</scope>
    <source>
        <strain evidence="3 4">BYS87W</strain>
    </source>
</reference>
<sequence length="238" mass="26488">MPLPQTGSERSDRLDALRGFAIVWMAVFHFSFDLNHFGWIQQNFYRDPFWTWQRTAIVSLFLFCAGGGQALAMQAGQGARRFWRRWAQVAGCALLVSAGSWVMFPNSWISFGVLHGMAVMLLLLRLGLSRLPNIVLLVLAALAVAAPQGVASALFDTRWTNWVGLVTHKPITEDYVPVLPWLGVMLLGFVVTRARPAVWHGPAPRPLAVLGRWSLSFYMVHQPVLIGALTAAQFFRGA</sequence>
<evidence type="ECO:0000259" key="2">
    <source>
        <dbReference type="Pfam" id="PF07786"/>
    </source>
</evidence>
<feature type="transmembrane region" description="Helical" evidence="1">
    <location>
        <begin position="175"/>
        <end position="194"/>
    </location>
</feature>
<keyword evidence="1" id="KW-1133">Transmembrane helix</keyword>
<feature type="transmembrane region" description="Helical" evidence="1">
    <location>
        <begin position="108"/>
        <end position="127"/>
    </location>
</feature>
<feature type="transmembrane region" description="Helical" evidence="1">
    <location>
        <begin position="215"/>
        <end position="235"/>
    </location>
</feature>